<accession>A0ABR1SS95</accession>
<reference evidence="2 3" key="1">
    <citation type="submission" date="2023-01" db="EMBL/GenBank/DDBJ databases">
        <title>Analysis of 21 Apiospora genomes using comparative genomics revels a genus with tremendous synthesis potential of carbohydrate active enzymes and secondary metabolites.</title>
        <authorList>
            <person name="Sorensen T."/>
        </authorList>
    </citation>
    <scope>NUCLEOTIDE SEQUENCE [LARGE SCALE GENOMIC DNA]</scope>
    <source>
        <strain evidence="2 3">CBS 20057</strain>
    </source>
</reference>
<comment type="caution">
    <text evidence="2">The sequence shown here is derived from an EMBL/GenBank/DDBJ whole genome shotgun (WGS) entry which is preliminary data.</text>
</comment>
<proteinExistence type="predicted"/>
<feature type="region of interest" description="Disordered" evidence="1">
    <location>
        <begin position="273"/>
        <end position="323"/>
    </location>
</feature>
<evidence type="ECO:0000313" key="2">
    <source>
        <dbReference type="EMBL" id="KAK8037187.1"/>
    </source>
</evidence>
<sequence length="341" mass="37111">MKSPPSQYGSILLPPLTTKTIGNVPSSDSCTTTTTCIIACYLLLFLDTFALFEARPIMGGLNRVSGNDAEVYKVAADCASYGVDFANGGSYNIDGSSNENFSFTTIFQGCSEESITPVLRDSNENSYGCSPINTTPEGTSVTSSCGIPYSQMWTGQWRIILSGRQIAVQRVINLTVGKPETVVVTHTGGYNCHRNQNDYSNIDLATANYNYAVQQAYVYRHHHANTADCYQDINGSEDRNGQDRNELGVRDRYEVGVLPLPHVQDHDGQVAPVAAGDRQQRQAGRHRRARRAAPDQGARAAGAHGFCPTGGDNHHGHRDDVHRHAHEHYDAACGDDDGDVD</sequence>
<organism evidence="2 3">
    <name type="scientific">Apiospora marii</name>
    <dbReference type="NCBI Taxonomy" id="335849"/>
    <lineage>
        <taxon>Eukaryota</taxon>
        <taxon>Fungi</taxon>
        <taxon>Dikarya</taxon>
        <taxon>Ascomycota</taxon>
        <taxon>Pezizomycotina</taxon>
        <taxon>Sordariomycetes</taxon>
        <taxon>Xylariomycetidae</taxon>
        <taxon>Amphisphaeriales</taxon>
        <taxon>Apiosporaceae</taxon>
        <taxon>Apiospora</taxon>
    </lineage>
</organism>
<dbReference type="EMBL" id="JAQQWI010000002">
    <property type="protein sequence ID" value="KAK8037187.1"/>
    <property type="molecule type" value="Genomic_DNA"/>
</dbReference>
<keyword evidence="3" id="KW-1185">Reference proteome</keyword>
<dbReference type="Proteomes" id="UP001396898">
    <property type="component" value="Unassembled WGS sequence"/>
</dbReference>
<protein>
    <recommendedName>
        <fullName evidence="4">Ig-like domain-containing protein</fullName>
    </recommendedName>
</protein>
<name>A0ABR1SS95_9PEZI</name>
<evidence type="ECO:0000313" key="3">
    <source>
        <dbReference type="Proteomes" id="UP001396898"/>
    </source>
</evidence>
<feature type="compositionally biased region" description="Basic and acidic residues" evidence="1">
    <location>
        <begin position="312"/>
        <end position="323"/>
    </location>
</feature>
<feature type="compositionally biased region" description="Low complexity" evidence="1">
    <location>
        <begin position="294"/>
        <end position="303"/>
    </location>
</feature>
<evidence type="ECO:0008006" key="4">
    <source>
        <dbReference type="Google" id="ProtNLM"/>
    </source>
</evidence>
<gene>
    <name evidence="2" type="ORF">PG991_000533</name>
</gene>
<evidence type="ECO:0000256" key="1">
    <source>
        <dbReference type="SAM" id="MobiDB-lite"/>
    </source>
</evidence>